<dbReference type="InterPro" id="IPR011333">
    <property type="entry name" value="SKP1/BTB/POZ_sf"/>
</dbReference>
<feature type="domain" description="BTB" evidence="1">
    <location>
        <begin position="6"/>
        <end position="78"/>
    </location>
</feature>
<dbReference type="Proteomes" id="UP000077051">
    <property type="component" value="Unassembled WGS sequence"/>
</dbReference>
<dbReference type="GO" id="GO:0051260">
    <property type="term" value="P:protein homooligomerization"/>
    <property type="evidence" value="ECO:0007669"/>
    <property type="project" value="InterPro"/>
</dbReference>
<comment type="caution">
    <text evidence="2">The sequence shown here is derived from an EMBL/GenBank/DDBJ whole genome shotgun (WGS) entry which is preliminary data.</text>
</comment>
<dbReference type="Pfam" id="PF02214">
    <property type="entry name" value="BTB_2"/>
    <property type="match status" value="1"/>
</dbReference>
<dbReference type="PROSITE" id="PS50097">
    <property type="entry name" value="BTB"/>
    <property type="match status" value="1"/>
</dbReference>
<keyword evidence="3" id="KW-1185">Reference proteome</keyword>
<dbReference type="VEuPathDB" id="FungiDB:MUCCIDRAFT_78218"/>
<protein>
    <recommendedName>
        <fullName evidence="1">BTB domain-containing protein</fullName>
    </recommendedName>
</protein>
<dbReference type="InterPro" id="IPR003131">
    <property type="entry name" value="T1-type_BTB"/>
</dbReference>
<evidence type="ECO:0000313" key="2">
    <source>
        <dbReference type="EMBL" id="OAD06753.1"/>
    </source>
</evidence>
<sequence length="169" mass="19760">MEKDFNLINLNVGGKKITTYYDTLKQSSYFQKLIENKEAQQALVVEQGNDQVFFIDRDADVFEEIMHYLRSFEIRFDTPEDLEKLKIEATFFDLKDLVLKVEHTLRNIYDASDEGTYHLETPDYDAKNIKMNFWGSIPDKAKQIMGKICYVDVNGNRKVDLIVKAVDEN</sequence>
<dbReference type="InterPro" id="IPR045068">
    <property type="entry name" value="BACURD1-3"/>
</dbReference>
<dbReference type="InterPro" id="IPR000210">
    <property type="entry name" value="BTB/POZ_dom"/>
</dbReference>
<dbReference type="OrthoDB" id="2414723at2759"/>
<dbReference type="EMBL" id="AMYB01000002">
    <property type="protein sequence ID" value="OAD06753.1"/>
    <property type="molecule type" value="Genomic_DNA"/>
</dbReference>
<evidence type="ECO:0000259" key="1">
    <source>
        <dbReference type="PROSITE" id="PS50097"/>
    </source>
</evidence>
<dbReference type="SUPFAM" id="SSF54695">
    <property type="entry name" value="POZ domain"/>
    <property type="match status" value="1"/>
</dbReference>
<evidence type="ECO:0000313" key="3">
    <source>
        <dbReference type="Proteomes" id="UP000077051"/>
    </source>
</evidence>
<proteinExistence type="predicted"/>
<dbReference type="Gene3D" id="3.30.710.10">
    <property type="entry name" value="Potassium Channel Kv1.1, Chain A"/>
    <property type="match status" value="1"/>
</dbReference>
<name>A0A168NUF0_MUCCL</name>
<accession>A0A168NUF0</accession>
<dbReference type="AlphaFoldDB" id="A0A168NUF0"/>
<dbReference type="SMART" id="SM00225">
    <property type="entry name" value="BTB"/>
    <property type="match status" value="1"/>
</dbReference>
<gene>
    <name evidence="2" type="ORF">MUCCIDRAFT_78218</name>
</gene>
<dbReference type="PANTHER" id="PTHR11145:SF8">
    <property type="entry name" value="RE57120P"/>
    <property type="match status" value="1"/>
</dbReference>
<organism evidence="2 3">
    <name type="scientific">Mucor lusitanicus CBS 277.49</name>
    <dbReference type="NCBI Taxonomy" id="747725"/>
    <lineage>
        <taxon>Eukaryota</taxon>
        <taxon>Fungi</taxon>
        <taxon>Fungi incertae sedis</taxon>
        <taxon>Mucoromycota</taxon>
        <taxon>Mucoromycotina</taxon>
        <taxon>Mucoromycetes</taxon>
        <taxon>Mucorales</taxon>
        <taxon>Mucorineae</taxon>
        <taxon>Mucoraceae</taxon>
        <taxon>Mucor</taxon>
    </lineage>
</organism>
<reference evidence="2 3" key="1">
    <citation type="submission" date="2015-06" db="EMBL/GenBank/DDBJ databases">
        <title>Expansion of signal transduction pathways in fungi by whole-genome duplication.</title>
        <authorList>
            <consortium name="DOE Joint Genome Institute"/>
            <person name="Corrochano L.M."/>
            <person name="Kuo A."/>
            <person name="Marcet-Houben M."/>
            <person name="Polaino S."/>
            <person name="Salamov A."/>
            <person name="Villalobos J.M."/>
            <person name="Alvarez M.I."/>
            <person name="Avalos J."/>
            <person name="Benito E.P."/>
            <person name="Benoit I."/>
            <person name="Burger G."/>
            <person name="Camino L.P."/>
            <person name="Canovas D."/>
            <person name="Cerda-Olmedo E."/>
            <person name="Cheng J.-F."/>
            <person name="Dominguez A."/>
            <person name="Elias M."/>
            <person name="Eslava A.P."/>
            <person name="Glaser F."/>
            <person name="Grimwood J."/>
            <person name="Gutierrez G."/>
            <person name="Heitman J."/>
            <person name="Henrissat B."/>
            <person name="Iturriaga E.A."/>
            <person name="Lang B.F."/>
            <person name="Lavin J.L."/>
            <person name="Lee S."/>
            <person name="Li W."/>
            <person name="Lindquist E."/>
            <person name="Lopez-Garcia S."/>
            <person name="Luque E.M."/>
            <person name="Marcos A.T."/>
            <person name="Martin J."/>
            <person name="Mccluskey K."/>
            <person name="Medina H.R."/>
            <person name="Miralles-Duran A."/>
            <person name="Miyazaki A."/>
            <person name="Munoz-Torres E."/>
            <person name="Oguiza J.A."/>
            <person name="Ohm R."/>
            <person name="Olmedo M."/>
            <person name="Orejas M."/>
            <person name="Ortiz-Castellanos L."/>
            <person name="Pisabarro A.G."/>
            <person name="Rodriguez-Romero J."/>
            <person name="Ruiz-Herrera J."/>
            <person name="Ruiz-Vazquez R."/>
            <person name="Sanz C."/>
            <person name="Schackwitz W."/>
            <person name="Schmutz J."/>
            <person name="Shahriari M."/>
            <person name="Shelest E."/>
            <person name="Silva-Franco F."/>
            <person name="Soanes D."/>
            <person name="Syed K."/>
            <person name="Tagua V.G."/>
            <person name="Talbot N.J."/>
            <person name="Thon M."/>
            <person name="De Vries R.P."/>
            <person name="Wiebenga A."/>
            <person name="Yadav J.S."/>
            <person name="Braun E.L."/>
            <person name="Baker S."/>
            <person name="Garre V."/>
            <person name="Horwitz B."/>
            <person name="Torres-Martinez S."/>
            <person name="Idnurm A."/>
            <person name="Herrera-Estrella A."/>
            <person name="Gabaldon T."/>
            <person name="Grigoriev I.V."/>
        </authorList>
    </citation>
    <scope>NUCLEOTIDE SEQUENCE [LARGE SCALE GENOMIC DNA]</scope>
    <source>
        <strain evidence="2 3">CBS 277.49</strain>
    </source>
</reference>
<dbReference type="STRING" id="747725.A0A168NUF0"/>
<dbReference type="PANTHER" id="PTHR11145">
    <property type="entry name" value="BTB/POZ DOMAIN-CONTAINING ADAPTER FOR CUL3-MEDIATED RHOA DEGRADATION PROTEIN FAMILY MEMBER"/>
    <property type="match status" value="1"/>
</dbReference>